<dbReference type="STRING" id="966.BTA35_0201350"/>
<comment type="caution">
    <text evidence="4">The sequence shown here is derived from an EMBL/GenBank/DDBJ whole genome shotgun (WGS) entry which is preliminary data.</text>
</comment>
<dbReference type="InterPro" id="IPR026289">
    <property type="entry name" value="SBP_TakP-like"/>
</dbReference>
<protein>
    <submittedName>
        <fullName evidence="4">C4-dicarboxylate ABC transporter</fullName>
    </submittedName>
</protein>
<sequence>MSLERPNPAKKSVSIKSWARSFGLAAVIAPAALTVTTAEAGDRLLLKTPTAFPSKLPAVGSPIVKLADILNTASGGAVRMKIYEPGKLIAPSEILGAVSAGKVNSGFAASANWQGKMPAAAFFTSVPFGPEASEFMAWMYYGNGRKLHQEMYDTSGYNVHAIPCGMIPPETSGWFAKPINTVEDLKGLNMRFYGLGANVMDKMGVGTVQIPPAEIFSALEKGAIDAAEFSLPQVDQMLGFQKIVKYNYFPGWHQQTSMQELLINKKVWNTMNEQQQSLVETACKAVVADSLAEGEAKQFEVLASAKKNGVEIRYWSDEILSAYNSAWNEVVEEQSAKNEFFKKVWTDLDGFRKQYDLWEKHAFLPRDTSGADL</sequence>
<dbReference type="GO" id="GO:0055085">
    <property type="term" value="P:transmembrane transport"/>
    <property type="evidence" value="ECO:0007669"/>
    <property type="project" value="InterPro"/>
</dbReference>
<name>A0A1T1HEC1_OCELI</name>
<feature type="binding site" evidence="3">
    <location>
        <position position="254"/>
    </location>
    <ligand>
        <name>substrate</name>
    </ligand>
</feature>
<accession>A0A1T1HEC1</accession>
<feature type="binding site" evidence="3">
    <location>
        <position position="228"/>
    </location>
    <ligand>
        <name>substrate</name>
    </ligand>
</feature>
<feature type="binding site" evidence="3">
    <location>
        <position position="229"/>
    </location>
    <ligand>
        <name>Na(+)</name>
        <dbReference type="ChEBI" id="CHEBI:29101"/>
    </ligand>
</feature>
<dbReference type="PIRSF" id="PIRSF039026">
    <property type="entry name" value="SiaP"/>
    <property type="match status" value="1"/>
</dbReference>
<evidence type="ECO:0000256" key="1">
    <source>
        <dbReference type="ARBA" id="ARBA00022729"/>
    </source>
</evidence>
<dbReference type="RefSeq" id="WP_077242629.1">
    <property type="nucleotide sequence ID" value="NZ_FXTS01000001.1"/>
</dbReference>
<dbReference type="NCBIfam" id="NF037995">
    <property type="entry name" value="TRAP_S1"/>
    <property type="match status" value="1"/>
</dbReference>
<dbReference type="GO" id="GO:0031317">
    <property type="term" value="C:tripartite ATP-independent periplasmic transporter complex"/>
    <property type="evidence" value="ECO:0007669"/>
    <property type="project" value="InterPro"/>
</dbReference>
<dbReference type="InterPro" id="IPR038404">
    <property type="entry name" value="TRAP_DctP_sf"/>
</dbReference>
<dbReference type="Pfam" id="PF03480">
    <property type="entry name" value="DctP"/>
    <property type="match status" value="1"/>
</dbReference>
<reference evidence="4" key="1">
    <citation type="submission" date="2017-02" db="EMBL/GenBank/DDBJ databases">
        <title>Draft Genome Sequence of the Salt Water Bacterium Oceanospirillum linum ATCC 11336.</title>
        <authorList>
            <person name="Trachtenberg A.M."/>
            <person name="Carney J.G."/>
            <person name="Linnane J.D."/>
            <person name="Rheaume B.A."/>
            <person name="Pitts N.L."/>
            <person name="Mykles D.L."/>
            <person name="Maclea K.S."/>
        </authorList>
    </citation>
    <scope>NUCLEOTIDE SEQUENCE [LARGE SCALE GENOMIC DNA]</scope>
    <source>
        <strain evidence="4">ATCC 11336</strain>
    </source>
</reference>
<dbReference type="GO" id="GO:0046872">
    <property type="term" value="F:metal ion binding"/>
    <property type="evidence" value="ECO:0007669"/>
    <property type="project" value="UniProtKB-KW"/>
</dbReference>
<dbReference type="PANTHER" id="PTHR33376:SF5">
    <property type="entry name" value="EXTRACYTOPLASMIC SOLUTE RECEPTOR PROTEIN"/>
    <property type="match status" value="1"/>
</dbReference>
<gene>
    <name evidence="4" type="ORF">BTA35_0201350</name>
</gene>
<dbReference type="InterPro" id="IPR018389">
    <property type="entry name" value="DctP_fam"/>
</dbReference>
<keyword evidence="3" id="KW-0479">Metal-binding</keyword>
<feature type="binding site" evidence="2">
    <location>
        <position position="170"/>
    </location>
    <ligand>
        <name>substrate</name>
    </ligand>
</feature>
<dbReference type="PANTHER" id="PTHR33376">
    <property type="match status" value="1"/>
</dbReference>
<proteinExistence type="predicted"/>
<organism evidence="4 5">
    <name type="scientific">Oceanospirillum linum</name>
    <dbReference type="NCBI Taxonomy" id="966"/>
    <lineage>
        <taxon>Bacteria</taxon>
        <taxon>Pseudomonadati</taxon>
        <taxon>Pseudomonadota</taxon>
        <taxon>Gammaproteobacteria</taxon>
        <taxon>Oceanospirillales</taxon>
        <taxon>Oceanospirillaceae</taxon>
        <taxon>Oceanospirillum</taxon>
    </lineage>
</organism>
<evidence type="ECO:0000313" key="4">
    <source>
        <dbReference type="EMBL" id="OOV88211.1"/>
    </source>
</evidence>
<dbReference type="EMBL" id="MTSD02000001">
    <property type="protein sequence ID" value="OOV88211.1"/>
    <property type="molecule type" value="Genomic_DNA"/>
</dbReference>
<dbReference type="Gene3D" id="3.40.190.170">
    <property type="entry name" value="Bacterial extracellular solute-binding protein, family 7"/>
    <property type="match status" value="1"/>
</dbReference>
<evidence type="ECO:0000256" key="3">
    <source>
        <dbReference type="PIRSR" id="PIRSR039026-2"/>
    </source>
</evidence>
<dbReference type="CDD" id="cd13604">
    <property type="entry name" value="PBP2_TRAP_ketoacid_lactate_like"/>
    <property type="match status" value="1"/>
</dbReference>
<evidence type="ECO:0000313" key="5">
    <source>
        <dbReference type="Proteomes" id="UP000190064"/>
    </source>
</evidence>
<dbReference type="Proteomes" id="UP000190064">
    <property type="component" value="Unassembled WGS sequence"/>
</dbReference>
<dbReference type="AlphaFoldDB" id="A0A1T1HEC1"/>
<keyword evidence="1" id="KW-0732">Signal</keyword>
<keyword evidence="5" id="KW-1185">Reference proteome</keyword>
<feature type="binding site" evidence="2">
    <location>
        <position position="191"/>
    </location>
    <ligand>
        <name>substrate</name>
    </ligand>
</feature>
<dbReference type="Gene3D" id="3.40.190.10">
    <property type="entry name" value="Periplasmic binding protein-like II"/>
    <property type="match status" value="1"/>
</dbReference>
<evidence type="ECO:0000256" key="2">
    <source>
        <dbReference type="PIRSR" id="PIRSR039026-1"/>
    </source>
</evidence>